<dbReference type="AlphaFoldDB" id="A0A670KLB3"/>
<sequence length="87" mass="9518">MQPSISKLHLTTQLPFALFLVRDDGDCSPKTSGGPSLPMPGVVALPSYSEQFPIFLIYCPFPTMKLSHRHWAAVTVLLTVTAFKSIA</sequence>
<dbReference type="Proteomes" id="UP000472272">
    <property type="component" value="Chromosome 14"/>
</dbReference>
<reference evidence="1" key="3">
    <citation type="submission" date="2025-09" db="UniProtKB">
        <authorList>
            <consortium name="Ensembl"/>
        </authorList>
    </citation>
    <scope>IDENTIFICATION</scope>
</reference>
<proteinExistence type="predicted"/>
<reference evidence="1 2" key="1">
    <citation type="journal article" date="2019" name="Proc. Natl. Acad. Sci. U.S.A.">
        <title>Regulatory changes in pterin and carotenoid genes underlie balanced color polymorphisms in the wall lizard.</title>
        <authorList>
            <person name="Andrade P."/>
            <person name="Pinho C."/>
            <person name="Perez I de Lanuza G."/>
            <person name="Afonso S."/>
            <person name="Brejcha J."/>
            <person name="Rubin C.J."/>
            <person name="Wallerman O."/>
            <person name="Pereira P."/>
            <person name="Sabatino S.J."/>
            <person name="Bellati A."/>
            <person name="Pellitteri-Rosa D."/>
            <person name="Bosakova Z."/>
            <person name="Bunikis I."/>
            <person name="Carretero M.A."/>
            <person name="Feiner N."/>
            <person name="Marsik P."/>
            <person name="Pauperio F."/>
            <person name="Salvi D."/>
            <person name="Soler L."/>
            <person name="While G.M."/>
            <person name="Uller T."/>
            <person name="Font E."/>
            <person name="Andersson L."/>
            <person name="Carneiro M."/>
        </authorList>
    </citation>
    <scope>NUCLEOTIDE SEQUENCE</scope>
</reference>
<dbReference type="Ensembl" id="ENSPMRT00000038904.1">
    <property type="protein sequence ID" value="ENSPMRP00000036734.1"/>
    <property type="gene ID" value="ENSPMRG00000023660.1"/>
</dbReference>
<accession>A0A670KLB3</accession>
<protein>
    <submittedName>
        <fullName evidence="1">Uncharacterized protein</fullName>
    </submittedName>
</protein>
<evidence type="ECO:0000313" key="2">
    <source>
        <dbReference type="Proteomes" id="UP000472272"/>
    </source>
</evidence>
<keyword evidence="2" id="KW-1185">Reference proteome</keyword>
<name>A0A670KLB3_PODMU</name>
<reference evidence="1" key="2">
    <citation type="submission" date="2025-08" db="UniProtKB">
        <authorList>
            <consortium name="Ensembl"/>
        </authorList>
    </citation>
    <scope>IDENTIFICATION</scope>
</reference>
<organism evidence="1 2">
    <name type="scientific">Podarcis muralis</name>
    <name type="common">Wall lizard</name>
    <name type="synonym">Lacerta muralis</name>
    <dbReference type="NCBI Taxonomy" id="64176"/>
    <lineage>
        <taxon>Eukaryota</taxon>
        <taxon>Metazoa</taxon>
        <taxon>Chordata</taxon>
        <taxon>Craniata</taxon>
        <taxon>Vertebrata</taxon>
        <taxon>Euteleostomi</taxon>
        <taxon>Lepidosauria</taxon>
        <taxon>Squamata</taxon>
        <taxon>Bifurcata</taxon>
        <taxon>Unidentata</taxon>
        <taxon>Episquamata</taxon>
        <taxon>Laterata</taxon>
        <taxon>Lacertibaenia</taxon>
        <taxon>Lacertidae</taxon>
        <taxon>Podarcis</taxon>
    </lineage>
</organism>
<evidence type="ECO:0000313" key="1">
    <source>
        <dbReference type="Ensembl" id="ENSPMRP00000036734.1"/>
    </source>
</evidence>